<sequence>MDMINFFDIIKMWYNEFIEWYLLQPIFAQLFIIIGIITLLALTVTLVYYIVKGIVYLGYYIIKGVYYLLKGIGFAFYKLFEGFYNLVSGQVKNIEQTFSDEKIYETIFCSECGRKFTEKMVQQINNSKKTFCVNCGKEYRLIDAFESFTIA</sequence>
<gene>
    <name evidence="2" type="ORF">LCGC14_0769840</name>
</gene>
<organism evidence="2">
    <name type="scientific">marine sediment metagenome</name>
    <dbReference type="NCBI Taxonomy" id="412755"/>
    <lineage>
        <taxon>unclassified sequences</taxon>
        <taxon>metagenomes</taxon>
        <taxon>ecological metagenomes</taxon>
    </lineage>
</organism>
<keyword evidence="1" id="KW-0812">Transmembrane</keyword>
<proteinExistence type="predicted"/>
<feature type="transmembrane region" description="Helical" evidence="1">
    <location>
        <begin position="57"/>
        <end position="77"/>
    </location>
</feature>
<dbReference type="EMBL" id="LAZR01001941">
    <property type="protein sequence ID" value="KKN36807.1"/>
    <property type="molecule type" value="Genomic_DNA"/>
</dbReference>
<feature type="transmembrane region" description="Helical" evidence="1">
    <location>
        <begin position="21"/>
        <end position="51"/>
    </location>
</feature>
<evidence type="ECO:0000313" key="2">
    <source>
        <dbReference type="EMBL" id="KKN36807.1"/>
    </source>
</evidence>
<keyword evidence="1" id="KW-0472">Membrane</keyword>
<reference evidence="2" key="1">
    <citation type="journal article" date="2015" name="Nature">
        <title>Complex archaea that bridge the gap between prokaryotes and eukaryotes.</title>
        <authorList>
            <person name="Spang A."/>
            <person name="Saw J.H."/>
            <person name="Jorgensen S.L."/>
            <person name="Zaremba-Niedzwiedzka K."/>
            <person name="Martijn J."/>
            <person name="Lind A.E."/>
            <person name="van Eijk R."/>
            <person name="Schleper C."/>
            <person name="Guy L."/>
            <person name="Ettema T.J."/>
        </authorList>
    </citation>
    <scope>NUCLEOTIDE SEQUENCE</scope>
</reference>
<accession>A0A0F9QIF4</accession>
<comment type="caution">
    <text evidence="2">The sequence shown here is derived from an EMBL/GenBank/DDBJ whole genome shotgun (WGS) entry which is preliminary data.</text>
</comment>
<dbReference type="AlphaFoldDB" id="A0A0F9QIF4"/>
<protein>
    <submittedName>
        <fullName evidence="2">Uncharacterized protein</fullName>
    </submittedName>
</protein>
<name>A0A0F9QIF4_9ZZZZ</name>
<keyword evidence="1" id="KW-1133">Transmembrane helix</keyword>
<evidence type="ECO:0000256" key="1">
    <source>
        <dbReference type="SAM" id="Phobius"/>
    </source>
</evidence>